<proteinExistence type="predicted"/>
<sequence length="67" mass="7374">MITRVEMSVLRDYIERTRIGRPLNAETSTPGRSRCSPSHAGTSTDATMEQRPVTTTMSSQQFQAGSV</sequence>
<evidence type="ECO:0000313" key="3">
    <source>
        <dbReference type="WBParaSite" id="jg1335"/>
    </source>
</evidence>
<keyword evidence="2" id="KW-1185">Reference proteome</keyword>
<evidence type="ECO:0000256" key="1">
    <source>
        <dbReference type="SAM" id="MobiDB-lite"/>
    </source>
</evidence>
<organism evidence="2 3">
    <name type="scientific">Ditylenchus dipsaci</name>
    <dbReference type="NCBI Taxonomy" id="166011"/>
    <lineage>
        <taxon>Eukaryota</taxon>
        <taxon>Metazoa</taxon>
        <taxon>Ecdysozoa</taxon>
        <taxon>Nematoda</taxon>
        <taxon>Chromadorea</taxon>
        <taxon>Rhabditida</taxon>
        <taxon>Tylenchina</taxon>
        <taxon>Tylenchomorpha</taxon>
        <taxon>Sphaerularioidea</taxon>
        <taxon>Anguinidae</taxon>
        <taxon>Anguininae</taxon>
        <taxon>Ditylenchus</taxon>
    </lineage>
</organism>
<name>A0A915CWJ2_9BILA</name>
<dbReference type="AlphaFoldDB" id="A0A915CWJ2"/>
<dbReference type="WBParaSite" id="jg1335">
    <property type="protein sequence ID" value="jg1335"/>
    <property type="gene ID" value="jg1335"/>
</dbReference>
<feature type="region of interest" description="Disordered" evidence="1">
    <location>
        <begin position="19"/>
        <end position="67"/>
    </location>
</feature>
<reference evidence="3" key="1">
    <citation type="submission" date="2022-11" db="UniProtKB">
        <authorList>
            <consortium name="WormBaseParasite"/>
        </authorList>
    </citation>
    <scope>IDENTIFICATION</scope>
</reference>
<evidence type="ECO:0000313" key="2">
    <source>
        <dbReference type="Proteomes" id="UP000887574"/>
    </source>
</evidence>
<dbReference type="Proteomes" id="UP000887574">
    <property type="component" value="Unplaced"/>
</dbReference>
<feature type="compositionally biased region" description="Polar residues" evidence="1">
    <location>
        <begin position="25"/>
        <end position="67"/>
    </location>
</feature>
<accession>A0A915CWJ2</accession>
<protein>
    <submittedName>
        <fullName evidence="3">Uncharacterized protein</fullName>
    </submittedName>
</protein>